<dbReference type="InterPro" id="IPR039421">
    <property type="entry name" value="Type_1_exporter"/>
</dbReference>
<dbReference type="CDD" id="cd18567">
    <property type="entry name" value="ABC_6TM_CvaB_RaxB_like"/>
    <property type="match status" value="1"/>
</dbReference>
<dbReference type="GO" id="GO:0006508">
    <property type="term" value="P:proteolysis"/>
    <property type="evidence" value="ECO:0007669"/>
    <property type="project" value="InterPro"/>
</dbReference>
<evidence type="ECO:0000256" key="3">
    <source>
        <dbReference type="ARBA" id="ARBA00022475"/>
    </source>
</evidence>
<keyword evidence="4 9" id="KW-0812">Transmembrane</keyword>
<evidence type="ECO:0000256" key="4">
    <source>
        <dbReference type="ARBA" id="ARBA00022692"/>
    </source>
</evidence>
<dbReference type="GO" id="GO:0016887">
    <property type="term" value="F:ATP hydrolysis activity"/>
    <property type="evidence" value="ECO:0007669"/>
    <property type="project" value="InterPro"/>
</dbReference>
<dbReference type="Gene3D" id="3.40.50.300">
    <property type="entry name" value="P-loop containing nucleotide triphosphate hydrolases"/>
    <property type="match status" value="1"/>
</dbReference>
<dbReference type="SUPFAM" id="SSF52540">
    <property type="entry name" value="P-loop containing nucleoside triphosphate hydrolases"/>
    <property type="match status" value="1"/>
</dbReference>
<dbReference type="PANTHER" id="PTHR24221:SF606">
    <property type="entry name" value="COLICIN V SECRETION-PROCESSING ATP-BINDING PROTEIN"/>
    <property type="match status" value="1"/>
</dbReference>
<dbReference type="RefSeq" id="WP_229744808.1">
    <property type="nucleotide sequence ID" value="NZ_BMDX01000030.1"/>
</dbReference>
<evidence type="ECO:0000259" key="12">
    <source>
        <dbReference type="PROSITE" id="PS50990"/>
    </source>
</evidence>
<evidence type="ECO:0000259" key="11">
    <source>
        <dbReference type="PROSITE" id="PS50929"/>
    </source>
</evidence>
<evidence type="ECO:0000313" key="13">
    <source>
        <dbReference type="EMBL" id="GGA90041.1"/>
    </source>
</evidence>
<feature type="domain" description="ABC transmembrane type-1" evidence="11">
    <location>
        <begin position="179"/>
        <end position="458"/>
    </location>
</feature>
<dbReference type="InterPro" id="IPR027417">
    <property type="entry name" value="P-loop_NTPase"/>
</dbReference>
<dbReference type="InterPro" id="IPR011527">
    <property type="entry name" value="ABC1_TM_dom"/>
</dbReference>
<dbReference type="CDD" id="cd02419">
    <property type="entry name" value="Peptidase_C39C"/>
    <property type="match status" value="1"/>
</dbReference>
<feature type="transmembrane region" description="Helical" evidence="9">
    <location>
        <begin position="286"/>
        <end position="309"/>
    </location>
</feature>
<dbReference type="GO" id="GO:0140359">
    <property type="term" value="F:ABC-type transporter activity"/>
    <property type="evidence" value="ECO:0007669"/>
    <property type="project" value="InterPro"/>
</dbReference>
<dbReference type="Proteomes" id="UP000619743">
    <property type="component" value="Unassembled WGS sequence"/>
</dbReference>
<evidence type="ECO:0000256" key="6">
    <source>
        <dbReference type="ARBA" id="ARBA00022840"/>
    </source>
</evidence>
<evidence type="ECO:0000259" key="10">
    <source>
        <dbReference type="PROSITE" id="PS50893"/>
    </source>
</evidence>
<dbReference type="FunFam" id="3.40.50.300:FF:000299">
    <property type="entry name" value="ABC transporter ATP-binding protein/permease"/>
    <property type="match status" value="1"/>
</dbReference>
<dbReference type="GO" id="GO:0005886">
    <property type="term" value="C:plasma membrane"/>
    <property type="evidence" value="ECO:0007669"/>
    <property type="project" value="UniProtKB-SubCell"/>
</dbReference>
<feature type="transmembrane region" description="Helical" evidence="9">
    <location>
        <begin position="175"/>
        <end position="192"/>
    </location>
</feature>
<dbReference type="InterPro" id="IPR005074">
    <property type="entry name" value="Peptidase_C39"/>
</dbReference>
<dbReference type="AlphaFoldDB" id="A0A8J2UAP2"/>
<dbReference type="Pfam" id="PF00005">
    <property type="entry name" value="ABC_tran"/>
    <property type="match status" value="1"/>
</dbReference>
<evidence type="ECO:0000256" key="2">
    <source>
        <dbReference type="ARBA" id="ARBA00022448"/>
    </source>
</evidence>
<dbReference type="InterPro" id="IPR033838">
    <property type="entry name" value="CvaB_peptidase"/>
</dbReference>
<dbReference type="Gene3D" id="1.20.1560.10">
    <property type="entry name" value="ABC transporter type 1, transmembrane domain"/>
    <property type="match status" value="1"/>
</dbReference>
<dbReference type="InterPro" id="IPR003593">
    <property type="entry name" value="AAA+_ATPase"/>
</dbReference>
<evidence type="ECO:0000313" key="14">
    <source>
        <dbReference type="Proteomes" id="UP000619743"/>
    </source>
</evidence>
<dbReference type="Pfam" id="PF03412">
    <property type="entry name" value="Peptidase_C39"/>
    <property type="match status" value="1"/>
</dbReference>
<dbReference type="PROSITE" id="PS50893">
    <property type="entry name" value="ABC_TRANSPORTER_2"/>
    <property type="match status" value="1"/>
</dbReference>
<dbReference type="GO" id="GO:0034040">
    <property type="term" value="F:ATPase-coupled lipid transmembrane transporter activity"/>
    <property type="evidence" value="ECO:0007669"/>
    <property type="project" value="TreeGrafter"/>
</dbReference>
<dbReference type="EMBL" id="BMDX01000030">
    <property type="protein sequence ID" value="GGA90041.1"/>
    <property type="molecule type" value="Genomic_DNA"/>
</dbReference>
<accession>A0A8J2UAP2</accession>
<feature type="transmembrane region" description="Helical" evidence="9">
    <location>
        <begin position="315"/>
        <end position="333"/>
    </location>
</feature>
<evidence type="ECO:0000256" key="9">
    <source>
        <dbReference type="SAM" id="Phobius"/>
    </source>
</evidence>
<comment type="caution">
    <text evidence="13">The sequence shown here is derived from an EMBL/GenBank/DDBJ whole genome shotgun (WGS) entry which is preliminary data.</text>
</comment>
<dbReference type="PANTHER" id="PTHR24221">
    <property type="entry name" value="ATP-BINDING CASSETTE SUB-FAMILY B"/>
    <property type="match status" value="1"/>
</dbReference>
<keyword evidence="8 9" id="KW-0472">Membrane</keyword>
<feature type="transmembrane region" description="Helical" evidence="9">
    <location>
        <begin position="212"/>
        <end position="233"/>
    </location>
</feature>
<dbReference type="GO" id="GO:0005524">
    <property type="term" value="F:ATP binding"/>
    <property type="evidence" value="ECO:0007669"/>
    <property type="project" value="UniProtKB-KW"/>
</dbReference>
<reference evidence="14" key="1">
    <citation type="journal article" date="2019" name="Int. J. Syst. Evol. Microbiol.">
        <title>The Global Catalogue of Microorganisms (GCM) 10K type strain sequencing project: providing services to taxonomists for standard genome sequencing and annotation.</title>
        <authorList>
            <consortium name="The Broad Institute Genomics Platform"/>
            <consortium name="The Broad Institute Genome Sequencing Center for Infectious Disease"/>
            <person name="Wu L."/>
            <person name="Ma J."/>
        </authorList>
    </citation>
    <scope>NUCLEOTIDE SEQUENCE [LARGE SCALE GENOMIC DNA]</scope>
    <source>
        <strain evidence="14">CGMCC 1.10130</strain>
    </source>
</reference>
<feature type="domain" description="Peptidase C39" evidence="12">
    <location>
        <begin position="26"/>
        <end position="145"/>
    </location>
</feature>
<evidence type="ECO:0000256" key="7">
    <source>
        <dbReference type="ARBA" id="ARBA00022989"/>
    </source>
</evidence>
<dbReference type="Gene3D" id="3.90.70.10">
    <property type="entry name" value="Cysteine proteinases"/>
    <property type="match status" value="1"/>
</dbReference>
<evidence type="ECO:0000256" key="5">
    <source>
        <dbReference type="ARBA" id="ARBA00022741"/>
    </source>
</evidence>
<name>A0A8J2UAP2_9GAMM</name>
<proteinExistence type="predicted"/>
<keyword evidence="3" id="KW-1003">Cell membrane</keyword>
<keyword evidence="6" id="KW-0067">ATP-binding</keyword>
<dbReference type="SMART" id="SM00382">
    <property type="entry name" value="AAA"/>
    <property type="match status" value="1"/>
</dbReference>
<organism evidence="13 14">
    <name type="scientific">Neiella marina</name>
    <dbReference type="NCBI Taxonomy" id="508461"/>
    <lineage>
        <taxon>Bacteria</taxon>
        <taxon>Pseudomonadati</taxon>
        <taxon>Pseudomonadota</taxon>
        <taxon>Gammaproteobacteria</taxon>
        <taxon>Alteromonadales</taxon>
        <taxon>Echinimonadaceae</taxon>
        <taxon>Neiella</taxon>
    </lineage>
</organism>
<dbReference type="PROSITE" id="PS50990">
    <property type="entry name" value="PEPTIDASE_C39"/>
    <property type="match status" value="1"/>
</dbReference>
<keyword evidence="14" id="KW-1185">Reference proteome</keyword>
<comment type="subcellular location">
    <subcellularLocation>
        <location evidence="1">Cell membrane</location>
        <topology evidence="1">Multi-pass membrane protein</topology>
    </subcellularLocation>
</comment>
<keyword evidence="7 9" id="KW-1133">Transmembrane helix</keyword>
<dbReference type="Pfam" id="PF00664">
    <property type="entry name" value="ABC_membrane"/>
    <property type="match status" value="1"/>
</dbReference>
<dbReference type="PROSITE" id="PS00211">
    <property type="entry name" value="ABC_TRANSPORTER_1"/>
    <property type="match status" value="1"/>
</dbReference>
<keyword evidence="5" id="KW-0547">Nucleotide-binding</keyword>
<dbReference type="InterPro" id="IPR017871">
    <property type="entry name" value="ABC_transporter-like_CS"/>
</dbReference>
<dbReference type="GO" id="GO:0008234">
    <property type="term" value="F:cysteine-type peptidase activity"/>
    <property type="evidence" value="ECO:0007669"/>
    <property type="project" value="InterPro"/>
</dbReference>
<dbReference type="SUPFAM" id="SSF90123">
    <property type="entry name" value="ABC transporter transmembrane region"/>
    <property type="match status" value="1"/>
</dbReference>
<dbReference type="InterPro" id="IPR003439">
    <property type="entry name" value="ABC_transporter-like_ATP-bd"/>
</dbReference>
<sequence>MTEATVTAANQQVKFFGWRNLPMVLQTEVSECGLACIAMIAGYHGCAQSLSSLRKQIGGAQRGLSLQQLIQLAGHLGMSGRALQLDLDHLCKLQTPCVLHWDMNHFVVLKSVSRDSITIHDPAVGERKLKLAELGNHFTGIALELSPTSEFKKYRVKERLKLSQLWSNISGFKSALSRLVILSVVLQALALASPYYSQLVVDDVLLSHDQDLLLILAIGFGLITLSSMATNLLRGFVVLHFSSMLNIQVAANLFRHLVRLPVSYFQSRHIGDVISRFGSLQQVKEFLTTGVVEALIDGVMALAVLIMLFVYSVKLALVVLAAVALFTAIRLVLFKPLRQKNEEAIGNQAKESSHFIETVRAIQTVRLFGAETQRQSLWQNRFADTLNANIRIGQLELGFVSANQLLFGLENVIVIYLAALLVMDGQFTVGMLFAFIAYKQQFTERFANLIEKLIQFKMLGLHMERLADIALTPKEAVNEQGLKPEIKGRIEFNNVGFRYHQGEPYLFNGVSFAVEAGESVALIGPSGVGKSTLVKALLGLLPVSQGVISVDDHELPHLCMTHYRRQIASVMQDDQLLSGSIADNISFFSDELNMERIANCAQMAAVHQDIMAMPMNYNSLIGDMGSSLSGGQKQRILLARALYQQPKILLLDEATSHLDLNSEHAVNQAIAELNITRVIIAHRPETMISADRILHLTRDGIEDVTQQIKQQLGAVA</sequence>
<keyword evidence="2" id="KW-0813">Transport</keyword>
<evidence type="ECO:0000256" key="8">
    <source>
        <dbReference type="ARBA" id="ARBA00023136"/>
    </source>
</evidence>
<dbReference type="InterPro" id="IPR036640">
    <property type="entry name" value="ABC1_TM_sf"/>
</dbReference>
<gene>
    <name evidence="13" type="ORF">GCM10011369_35260</name>
</gene>
<feature type="domain" description="ABC transporter" evidence="10">
    <location>
        <begin position="490"/>
        <end position="716"/>
    </location>
</feature>
<dbReference type="PROSITE" id="PS50929">
    <property type="entry name" value="ABC_TM1F"/>
    <property type="match status" value="1"/>
</dbReference>
<evidence type="ECO:0000256" key="1">
    <source>
        <dbReference type="ARBA" id="ARBA00004651"/>
    </source>
</evidence>
<feature type="transmembrane region" description="Helical" evidence="9">
    <location>
        <begin position="413"/>
        <end position="438"/>
    </location>
</feature>
<protein>
    <submittedName>
        <fullName evidence="13">ABC transporter</fullName>
    </submittedName>
</protein>